<name>A0A498J5P3_MALDO</name>
<proteinExistence type="predicted"/>
<protein>
    <submittedName>
        <fullName evidence="1">Uncharacterized protein</fullName>
    </submittedName>
</protein>
<keyword evidence="2" id="KW-1185">Reference proteome</keyword>
<evidence type="ECO:0000313" key="2">
    <source>
        <dbReference type="Proteomes" id="UP000290289"/>
    </source>
</evidence>
<dbReference type="AlphaFoldDB" id="A0A498J5P3"/>
<dbReference type="EMBL" id="RDQH01000335">
    <property type="protein sequence ID" value="RXH90516.1"/>
    <property type="molecule type" value="Genomic_DNA"/>
</dbReference>
<organism evidence="1 2">
    <name type="scientific">Malus domestica</name>
    <name type="common">Apple</name>
    <name type="synonym">Pyrus malus</name>
    <dbReference type="NCBI Taxonomy" id="3750"/>
    <lineage>
        <taxon>Eukaryota</taxon>
        <taxon>Viridiplantae</taxon>
        <taxon>Streptophyta</taxon>
        <taxon>Embryophyta</taxon>
        <taxon>Tracheophyta</taxon>
        <taxon>Spermatophyta</taxon>
        <taxon>Magnoliopsida</taxon>
        <taxon>eudicotyledons</taxon>
        <taxon>Gunneridae</taxon>
        <taxon>Pentapetalae</taxon>
        <taxon>rosids</taxon>
        <taxon>fabids</taxon>
        <taxon>Rosales</taxon>
        <taxon>Rosaceae</taxon>
        <taxon>Amygdaloideae</taxon>
        <taxon>Maleae</taxon>
        <taxon>Malus</taxon>
    </lineage>
</organism>
<sequence>MYPQRQGLCSLSFWQQVPEGADPDLIGPRHGLNSTGLHVTASAVLATSQSTTATAKHNTKLRNDCFIVLVK</sequence>
<accession>A0A498J5P3</accession>
<comment type="caution">
    <text evidence="1">The sequence shown here is derived from an EMBL/GenBank/DDBJ whole genome shotgun (WGS) entry which is preliminary data.</text>
</comment>
<evidence type="ECO:0000313" key="1">
    <source>
        <dbReference type="EMBL" id="RXH90516.1"/>
    </source>
</evidence>
<reference evidence="1 2" key="1">
    <citation type="submission" date="2018-10" db="EMBL/GenBank/DDBJ databases">
        <title>A high-quality apple genome assembly.</title>
        <authorList>
            <person name="Hu J."/>
        </authorList>
    </citation>
    <scope>NUCLEOTIDE SEQUENCE [LARGE SCALE GENOMIC DNA]</scope>
    <source>
        <strain evidence="2">cv. HFTH1</strain>
        <tissue evidence="1">Young leaf</tissue>
    </source>
</reference>
<gene>
    <name evidence="1" type="ORF">DVH24_035280</name>
</gene>
<dbReference type="Proteomes" id="UP000290289">
    <property type="component" value="Chromosome 9"/>
</dbReference>